<reference evidence="1" key="1">
    <citation type="submission" date="2021-06" db="EMBL/GenBank/DDBJ databases">
        <authorList>
            <person name="Kallberg Y."/>
            <person name="Tangrot J."/>
            <person name="Rosling A."/>
        </authorList>
    </citation>
    <scope>NUCLEOTIDE SEQUENCE</scope>
    <source>
        <strain evidence="1">MA461A</strain>
    </source>
</reference>
<protein>
    <submittedName>
        <fullName evidence="1">15391_t:CDS:1</fullName>
    </submittedName>
</protein>
<comment type="caution">
    <text evidence="1">The sequence shown here is derived from an EMBL/GenBank/DDBJ whole genome shotgun (WGS) entry which is preliminary data.</text>
</comment>
<dbReference type="EMBL" id="CAJVQC010114110">
    <property type="protein sequence ID" value="CAG8836240.1"/>
    <property type="molecule type" value="Genomic_DNA"/>
</dbReference>
<evidence type="ECO:0000313" key="2">
    <source>
        <dbReference type="Proteomes" id="UP000789920"/>
    </source>
</evidence>
<accession>A0ACA9SGQ9</accession>
<name>A0ACA9SGQ9_9GLOM</name>
<feature type="non-terminal residue" evidence="1">
    <location>
        <position position="1"/>
    </location>
</feature>
<sequence length="51" mass="5777">EKEDKGKNQEENIERVEPESPVPTINEENRAQAEEISNSPGKDKKISIIDN</sequence>
<gene>
    <name evidence="1" type="ORF">RPERSI_LOCUS29858</name>
</gene>
<keyword evidence="2" id="KW-1185">Reference proteome</keyword>
<evidence type="ECO:0000313" key="1">
    <source>
        <dbReference type="EMBL" id="CAG8836240.1"/>
    </source>
</evidence>
<organism evidence="1 2">
    <name type="scientific">Racocetra persica</name>
    <dbReference type="NCBI Taxonomy" id="160502"/>
    <lineage>
        <taxon>Eukaryota</taxon>
        <taxon>Fungi</taxon>
        <taxon>Fungi incertae sedis</taxon>
        <taxon>Mucoromycota</taxon>
        <taxon>Glomeromycotina</taxon>
        <taxon>Glomeromycetes</taxon>
        <taxon>Diversisporales</taxon>
        <taxon>Gigasporaceae</taxon>
        <taxon>Racocetra</taxon>
    </lineage>
</organism>
<proteinExistence type="predicted"/>
<dbReference type="Proteomes" id="UP000789920">
    <property type="component" value="Unassembled WGS sequence"/>
</dbReference>